<accession>A0A2P6QAU4</accession>
<dbReference type="AlphaFoldDB" id="A0A2P6QAU4"/>
<evidence type="ECO:0000313" key="2">
    <source>
        <dbReference type="Proteomes" id="UP000238479"/>
    </source>
</evidence>
<protein>
    <submittedName>
        <fullName evidence="1">Uncharacterized protein</fullName>
    </submittedName>
</protein>
<dbReference type="Gramene" id="PRQ31284">
    <property type="protein sequence ID" value="PRQ31284"/>
    <property type="gene ID" value="RchiOBHm_Chr5g0033781"/>
</dbReference>
<sequence length="56" mass="6680">MYTARRKRKKKKKKEKNVYGFLSPILGEFGVCFELKAHYRKIWPLSNSLEFKGSLE</sequence>
<proteinExistence type="predicted"/>
<reference evidence="1 2" key="1">
    <citation type="journal article" date="2018" name="Nat. Genet.">
        <title>The Rosa genome provides new insights in the design of modern roses.</title>
        <authorList>
            <person name="Bendahmane M."/>
        </authorList>
    </citation>
    <scope>NUCLEOTIDE SEQUENCE [LARGE SCALE GENOMIC DNA]</scope>
    <source>
        <strain evidence="2">cv. Old Blush</strain>
    </source>
</reference>
<organism evidence="1 2">
    <name type="scientific">Rosa chinensis</name>
    <name type="common">China rose</name>
    <dbReference type="NCBI Taxonomy" id="74649"/>
    <lineage>
        <taxon>Eukaryota</taxon>
        <taxon>Viridiplantae</taxon>
        <taxon>Streptophyta</taxon>
        <taxon>Embryophyta</taxon>
        <taxon>Tracheophyta</taxon>
        <taxon>Spermatophyta</taxon>
        <taxon>Magnoliopsida</taxon>
        <taxon>eudicotyledons</taxon>
        <taxon>Gunneridae</taxon>
        <taxon>Pentapetalae</taxon>
        <taxon>rosids</taxon>
        <taxon>fabids</taxon>
        <taxon>Rosales</taxon>
        <taxon>Rosaceae</taxon>
        <taxon>Rosoideae</taxon>
        <taxon>Rosoideae incertae sedis</taxon>
        <taxon>Rosa</taxon>
    </lineage>
</organism>
<evidence type="ECO:0000313" key="1">
    <source>
        <dbReference type="EMBL" id="PRQ31284.1"/>
    </source>
</evidence>
<gene>
    <name evidence="1" type="ORF">RchiOBHm_Chr5g0033781</name>
</gene>
<name>A0A2P6QAU4_ROSCH</name>
<dbReference type="Proteomes" id="UP000238479">
    <property type="component" value="Chromosome 5"/>
</dbReference>
<dbReference type="EMBL" id="PDCK01000043">
    <property type="protein sequence ID" value="PRQ31284.1"/>
    <property type="molecule type" value="Genomic_DNA"/>
</dbReference>
<comment type="caution">
    <text evidence="1">The sequence shown here is derived from an EMBL/GenBank/DDBJ whole genome shotgun (WGS) entry which is preliminary data.</text>
</comment>
<keyword evidence="2" id="KW-1185">Reference proteome</keyword>